<dbReference type="EMBL" id="JAAAID010002967">
    <property type="protein sequence ID" value="KAG0002200.1"/>
    <property type="molecule type" value="Genomic_DNA"/>
</dbReference>
<dbReference type="Proteomes" id="UP000703661">
    <property type="component" value="Unassembled WGS sequence"/>
</dbReference>
<comment type="caution">
    <text evidence="3">The sequence shown here is derived from an EMBL/GenBank/DDBJ whole genome shotgun (WGS) entry which is preliminary data.</text>
</comment>
<protein>
    <recommendedName>
        <fullName evidence="2">Metallo-beta-lactamase domain-containing protein</fullName>
    </recommendedName>
</protein>
<keyword evidence="1" id="KW-1133">Transmembrane helix</keyword>
<gene>
    <name evidence="3" type="ORF">BGZ80_006010</name>
</gene>
<name>A0A9P6SU68_9FUNG</name>
<dbReference type="Pfam" id="PF00753">
    <property type="entry name" value="Lactamase_B"/>
    <property type="match status" value="1"/>
</dbReference>
<dbReference type="InterPro" id="IPR036866">
    <property type="entry name" value="RibonucZ/Hydroxyglut_hydro"/>
</dbReference>
<reference evidence="3" key="1">
    <citation type="journal article" date="2020" name="Fungal Divers.">
        <title>Resolving the Mortierellaceae phylogeny through synthesis of multi-gene phylogenetics and phylogenomics.</title>
        <authorList>
            <person name="Vandepol N."/>
            <person name="Liber J."/>
            <person name="Desiro A."/>
            <person name="Na H."/>
            <person name="Kennedy M."/>
            <person name="Barry K."/>
            <person name="Grigoriev I.V."/>
            <person name="Miller A.N."/>
            <person name="O'Donnell K."/>
            <person name="Stajich J.E."/>
            <person name="Bonito G."/>
        </authorList>
    </citation>
    <scope>NUCLEOTIDE SEQUENCE</scope>
    <source>
        <strain evidence="3">NRRL 2769</strain>
    </source>
</reference>
<feature type="transmembrane region" description="Helical" evidence="1">
    <location>
        <begin position="21"/>
        <end position="42"/>
    </location>
</feature>
<evidence type="ECO:0000313" key="3">
    <source>
        <dbReference type="EMBL" id="KAG0002200.1"/>
    </source>
</evidence>
<dbReference type="SUPFAM" id="SSF56281">
    <property type="entry name" value="Metallo-hydrolase/oxidoreductase"/>
    <property type="match status" value="1"/>
</dbReference>
<evidence type="ECO:0000259" key="2">
    <source>
        <dbReference type="SMART" id="SM00849"/>
    </source>
</evidence>
<dbReference type="Gene3D" id="3.60.15.10">
    <property type="entry name" value="Ribonuclease Z/Hydroxyacylglutathione hydrolase-like"/>
    <property type="match status" value="1"/>
</dbReference>
<dbReference type="InterPro" id="IPR001279">
    <property type="entry name" value="Metallo-B-lactamas"/>
</dbReference>
<sequence length="270" mass="30051">MGAQAKVIPDQDQYVEIRPGLFRCTTILTFGFVALPIATFLIKGNPIPGEPEAHEWLMVDAGAPPHTENILKNVKEVLKHPKDTLKYICITHAHLDHTGASIALLDQYPGCKVVAHPEEKPFLCDGKSFKSCVGDTWVFTIMKHLSAPSKIRIPEDKMLLLREGEEWEYSHVVKVIETHGHTPGSISFIHVSSRCIMIGDASKNHMFISKEPHLTYPLAPGTCHMGNAIKSLDKIISLKEQVDTILPAHDYNPEGITIAELQELRTSDPR</sequence>
<feature type="domain" description="Metallo-beta-lactamase" evidence="2">
    <location>
        <begin position="36"/>
        <end position="249"/>
    </location>
</feature>
<accession>A0A9P6SU68</accession>
<dbReference type="PANTHER" id="PTHR42951">
    <property type="entry name" value="METALLO-BETA-LACTAMASE DOMAIN-CONTAINING"/>
    <property type="match status" value="1"/>
</dbReference>
<dbReference type="InterPro" id="IPR050855">
    <property type="entry name" value="NDM-1-like"/>
</dbReference>
<dbReference type="PANTHER" id="PTHR42951:SF17">
    <property type="entry name" value="METALLO-BETA-LACTAMASE DOMAIN-CONTAINING PROTEIN"/>
    <property type="match status" value="1"/>
</dbReference>
<proteinExistence type="predicted"/>
<keyword evidence="4" id="KW-1185">Reference proteome</keyword>
<evidence type="ECO:0000313" key="4">
    <source>
        <dbReference type="Proteomes" id="UP000703661"/>
    </source>
</evidence>
<organism evidence="3 4">
    <name type="scientific">Entomortierella chlamydospora</name>
    <dbReference type="NCBI Taxonomy" id="101097"/>
    <lineage>
        <taxon>Eukaryota</taxon>
        <taxon>Fungi</taxon>
        <taxon>Fungi incertae sedis</taxon>
        <taxon>Mucoromycota</taxon>
        <taxon>Mortierellomycotina</taxon>
        <taxon>Mortierellomycetes</taxon>
        <taxon>Mortierellales</taxon>
        <taxon>Mortierellaceae</taxon>
        <taxon>Entomortierella</taxon>
    </lineage>
</organism>
<keyword evidence="1" id="KW-0812">Transmembrane</keyword>
<evidence type="ECO:0000256" key="1">
    <source>
        <dbReference type="SAM" id="Phobius"/>
    </source>
</evidence>
<dbReference type="AlphaFoldDB" id="A0A9P6SU68"/>
<keyword evidence="1" id="KW-0472">Membrane</keyword>
<dbReference type="SMART" id="SM00849">
    <property type="entry name" value="Lactamase_B"/>
    <property type="match status" value="1"/>
</dbReference>